<dbReference type="PANTHER" id="PTHR42659">
    <property type="entry name" value="XANTHINE DEHYDROGENASE SUBUNIT C-RELATED"/>
    <property type="match status" value="1"/>
</dbReference>
<dbReference type="PANTHER" id="PTHR42659:SF2">
    <property type="entry name" value="XANTHINE DEHYDROGENASE SUBUNIT C-RELATED"/>
    <property type="match status" value="1"/>
</dbReference>
<dbReference type="InterPro" id="IPR002346">
    <property type="entry name" value="Mopterin_DH_FAD-bd"/>
</dbReference>
<evidence type="ECO:0000313" key="6">
    <source>
        <dbReference type="Proteomes" id="UP001199054"/>
    </source>
</evidence>
<protein>
    <submittedName>
        <fullName evidence="5">FAD binding domain-containing protein</fullName>
    </submittedName>
</protein>
<reference evidence="5 6" key="1">
    <citation type="submission" date="2021-10" db="EMBL/GenBank/DDBJ databases">
        <title>Streptomyces sp. strain SMC 277, a novel streptomycete isolated from soil.</title>
        <authorList>
            <person name="Chanama M."/>
        </authorList>
    </citation>
    <scope>NUCLEOTIDE SEQUENCE [LARGE SCALE GENOMIC DNA]</scope>
    <source>
        <strain evidence="5 6">SMC 277</strain>
    </source>
</reference>
<evidence type="ECO:0000256" key="3">
    <source>
        <dbReference type="ARBA" id="ARBA00023002"/>
    </source>
</evidence>
<dbReference type="EMBL" id="JAJAUY010000058">
    <property type="protein sequence ID" value="MCB5180978.1"/>
    <property type="molecule type" value="Genomic_DNA"/>
</dbReference>
<proteinExistence type="predicted"/>
<dbReference type="Proteomes" id="UP001199054">
    <property type="component" value="Unassembled WGS sequence"/>
</dbReference>
<dbReference type="InterPro" id="IPR036318">
    <property type="entry name" value="FAD-bd_PCMH-like_sf"/>
</dbReference>
<feature type="non-terminal residue" evidence="5">
    <location>
        <position position="219"/>
    </location>
</feature>
<keyword evidence="6" id="KW-1185">Reference proteome</keyword>
<gene>
    <name evidence="5" type="ORF">LG632_16485</name>
</gene>
<dbReference type="InterPro" id="IPR051312">
    <property type="entry name" value="Diverse_Substr_Oxidored"/>
</dbReference>
<evidence type="ECO:0000256" key="1">
    <source>
        <dbReference type="ARBA" id="ARBA00022630"/>
    </source>
</evidence>
<dbReference type="Gene3D" id="3.30.43.10">
    <property type="entry name" value="Uridine Diphospho-n-acetylenolpyruvylglucosamine Reductase, domain 2"/>
    <property type="match status" value="1"/>
</dbReference>
<dbReference type="InterPro" id="IPR016169">
    <property type="entry name" value="FAD-bd_PCMH_sub2"/>
</dbReference>
<evidence type="ECO:0000313" key="5">
    <source>
        <dbReference type="EMBL" id="MCB5180978.1"/>
    </source>
</evidence>
<keyword evidence="2" id="KW-0274">FAD</keyword>
<dbReference type="RefSeq" id="WP_226728067.1">
    <property type="nucleotide sequence ID" value="NZ_JAJAUY010000058.1"/>
</dbReference>
<name>A0ABS8B8N9_9ACTN</name>
<dbReference type="PROSITE" id="PS51387">
    <property type="entry name" value="FAD_PCMH"/>
    <property type="match status" value="1"/>
</dbReference>
<evidence type="ECO:0000259" key="4">
    <source>
        <dbReference type="PROSITE" id="PS51387"/>
    </source>
</evidence>
<comment type="caution">
    <text evidence="5">The sequence shown here is derived from an EMBL/GenBank/DDBJ whole genome shotgun (WGS) entry which is preliminary data.</text>
</comment>
<dbReference type="SUPFAM" id="SSF56176">
    <property type="entry name" value="FAD-binding/transporter-associated domain-like"/>
    <property type="match status" value="1"/>
</dbReference>
<accession>A0ABS8B8N9</accession>
<evidence type="ECO:0000256" key="2">
    <source>
        <dbReference type="ARBA" id="ARBA00022827"/>
    </source>
</evidence>
<dbReference type="Pfam" id="PF00941">
    <property type="entry name" value="FAD_binding_5"/>
    <property type="match status" value="1"/>
</dbReference>
<dbReference type="InterPro" id="IPR016167">
    <property type="entry name" value="FAD-bd_PCMH_sub1"/>
</dbReference>
<feature type="domain" description="FAD-binding PCMH-type" evidence="4">
    <location>
        <begin position="1"/>
        <end position="182"/>
    </location>
</feature>
<organism evidence="5 6">
    <name type="scientific">Streptomyces antimicrobicus</name>
    <dbReference type="NCBI Taxonomy" id="2883108"/>
    <lineage>
        <taxon>Bacteria</taxon>
        <taxon>Bacillati</taxon>
        <taxon>Actinomycetota</taxon>
        <taxon>Actinomycetes</taxon>
        <taxon>Kitasatosporales</taxon>
        <taxon>Streptomycetaceae</taxon>
        <taxon>Streptomyces</taxon>
    </lineage>
</organism>
<dbReference type="InterPro" id="IPR016166">
    <property type="entry name" value="FAD-bd_PCMH"/>
</dbReference>
<sequence length="219" mass="22515">MKPAPFSYVRPATAEEAVAELAAAARAGREARVLAGGQSLIPLLNQRLVRPDLLVDLGRVPGLSGVRADASGVRIGALTPHAAVERSTDRVLHRDLPVLPEAAALIGQLPVRVRGTVGGSLAHADPCAEWCLLAVLLDAELTLLGPGGTRVVGASAFLRGRHRTALRPGEILTGLRFPAAEPAAALVEYGVQPGRLPEAAAAAALTLCADGRIAAARIA</sequence>
<keyword evidence="1" id="KW-0285">Flavoprotein</keyword>
<keyword evidence="3" id="KW-0560">Oxidoreductase</keyword>
<dbReference type="Gene3D" id="3.30.465.10">
    <property type="match status" value="1"/>
</dbReference>